<dbReference type="Pfam" id="PF00580">
    <property type="entry name" value="UvrD-helicase"/>
    <property type="match status" value="1"/>
</dbReference>
<dbReference type="PROSITE" id="PS51198">
    <property type="entry name" value="UVRD_HELICASE_ATP_BIND"/>
    <property type="match status" value="1"/>
</dbReference>
<dbReference type="EMBL" id="RCUY01000001">
    <property type="protein sequence ID" value="RLP84532.1"/>
    <property type="molecule type" value="Genomic_DNA"/>
</dbReference>
<evidence type="ECO:0000259" key="15">
    <source>
        <dbReference type="PROSITE" id="PS51198"/>
    </source>
</evidence>
<evidence type="ECO:0000313" key="18">
    <source>
        <dbReference type="EMBL" id="RLP84532.1"/>
    </source>
</evidence>
<evidence type="ECO:0000256" key="7">
    <source>
        <dbReference type="ARBA" id="ARBA00022840"/>
    </source>
</evidence>
<dbReference type="Pfam" id="PF12705">
    <property type="entry name" value="PDDEXK_1"/>
    <property type="match status" value="1"/>
</dbReference>
<dbReference type="SUPFAM" id="SSF52540">
    <property type="entry name" value="P-loop containing nucleoside triphosphate hydrolases"/>
    <property type="match status" value="1"/>
</dbReference>
<evidence type="ECO:0000313" key="19">
    <source>
        <dbReference type="Proteomes" id="UP000269438"/>
    </source>
</evidence>
<feature type="domain" description="UvrD-like helicase ATP-binding" evidence="15">
    <location>
        <begin position="22"/>
        <end position="368"/>
    </location>
</feature>
<evidence type="ECO:0000256" key="5">
    <source>
        <dbReference type="ARBA" id="ARBA00022806"/>
    </source>
</evidence>
<evidence type="ECO:0000256" key="3">
    <source>
        <dbReference type="ARBA" id="ARBA00022763"/>
    </source>
</evidence>
<evidence type="ECO:0000256" key="12">
    <source>
        <dbReference type="ARBA" id="ARBA00034808"/>
    </source>
</evidence>
<dbReference type="InterPro" id="IPR014017">
    <property type="entry name" value="DNA_helicase_UvrD-like_C"/>
</dbReference>
<dbReference type="AlphaFoldDB" id="A0A3L7AZB5"/>
<evidence type="ECO:0000259" key="16">
    <source>
        <dbReference type="PROSITE" id="PS51217"/>
    </source>
</evidence>
<dbReference type="InterPro" id="IPR014016">
    <property type="entry name" value="UvrD-like_ATP-bd"/>
</dbReference>
<keyword evidence="6" id="KW-0269">Exonuclease</keyword>
<gene>
    <name evidence="18" type="ORF">D9V34_00580</name>
    <name evidence="17" type="ORF">D9V34_12875</name>
</gene>
<dbReference type="GO" id="GO:0005524">
    <property type="term" value="F:ATP binding"/>
    <property type="evidence" value="ECO:0007669"/>
    <property type="project" value="UniProtKB-UniRule"/>
</dbReference>
<keyword evidence="7 14" id="KW-0067">ATP-binding</keyword>
<evidence type="ECO:0000313" key="17">
    <source>
        <dbReference type="EMBL" id="RLP80747.1"/>
    </source>
</evidence>
<dbReference type="Proteomes" id="UP000269438">
    <property type="component" value="Unassembled WGS sequence"/>
</dbReference>
<keyword evidence="1" id="KW-0540">Nuclease</keyword>
<evidence type="ECO:0000256" key="2">
    <source>
        <dbReference type="ARBA" id="ARBA00022741"/>
    </source>
</evidence>
<dbReference type="GO" id="GO:0000725">
    <property type="term" value="P:recombinational repair"/>
    <property type="evidence" value="ECO:0007669"/>
    <property type="project" value="TreeGrafter"/>
</dbReference>
<comment type="caution">
    <text evidence="18">The sequence shown here is derived from an EMBL/GenBank/DDBJ whole genome shotgun (WGS) entry which is preliminary data.</text>
</comment>
<dbReference type="InterPro" id="IPR000212">
    <property type="entry name" value="DNA_helicase_UvrD/REP"/>
</dbReference>
<dbReference type="PANTHER" id="PTHR11070">
    <property type="entry name" value="UVRD / RECB / PCRA DNA HELICASE FAMILY MEMBER"/>
    <property type="match status" value="1"/>
</dbReference>
<dbReference type="EMBL" id="RCUY01000011">
    <property type="protein sequence ID" value="RLP80747.1"/>
    <property type="molecule type" value="Genomic_DNA"/>
</dbReference>
<dbReference type="InterPro" id="IPR038726">
    <property type="entry name" value="PDDEXK_AddAB-type"/>
</dbReference>
<accession>A0A3L7AZB5</accession>
<evidence type="ECO:0000256" key="4">
    <source>
        <dbReference type="ARBA" id="ARBA00022801"/>
    </source>
</evidence>
<evidence type="ECO:0000256" key="8">
    <source>
        <dbReference type="ARBA" id="ARBA00023125"/>
    </source>
</evidence>
<proteinExistence type="predicted"/>
<evidence type="ECO:0000256" key="13">
    <source>
        <dbReference type="ARBA" id="ARBA00048988"/>
    </source>
</evidence>
<dbReference type="PROSITE" id="PS51217">
    <property type="entry name" value="UVRD_HELICASE_CTER"/>
    <property type="match status" value="1"/>
</dbReference>
<dbReference type="OrthoDB" id="4812256at2"/>
<dbReference type="RefSeq" id="WP_121687017.1">
    <property type="nucleotide sequence ID" value="NZ_RCUY01000001.1"/>
</dbReference>
<keyword evidence="19" id="KW-1185">Reference proteome</keyword>
<dbReference type="GO" id="GO:0043138">
    <property type="term" value="F:3'-5' DNA helicase activity"/>
    <property type="evidence" value="ECO:0007669"/>
    <property type="project" value="UniProtKB-EC"/>
</dbReference>
<dbReference type="Gene3D" id="3.40.50.300">
    <property type="entry name" value="P-loop containing nucleotide triphosphate hydrolases"/>
    <property type="match status" value="4"/>
</dbReference>
<evidence type="ECO:0000256" key="11">
    <source>
        <dbReference type="ARBA" id="ARBA00034617"/>
    </source>
</evidence>
<dbReference type="InterPro" id="IPR027417">
    <property type="entry name" value="P-loop_NTPase"/>
</dbReference>
<keyword evidence="10" id="KW-0413">Isomerase</keyword>
<protein>
    <recommendedName>
        <fullName evidence="12">DNA 3'-5' helicase</fullName>
        <ecNumber evidence="12">5.6.2.4</ecNumber>
    </recommendedName>
</protein>
<comment type="catalytic activity">
    <reaction evidence="13">
        <text>ATP + H2O = ADP + phosphate + H(+)</text>
        <dbReference type="Rhea" id="RHEA:13065"/>
        <dbReference type="ChEBI" id="CHEBI:15377"/>
        <dbReference type="ChEBI" id="CHEBI:15378"/>
        <dbReference type="ChEBI" id="CHEBI:30616"/>
        <dbReference type="ChEBI" id="CHEBI:43474"/>
        <dbReference type="ChEBI" id="CHEBI:456216"/>
        <dbReference type="EC" id="5.6.2.4"/>
    </reaction>
</comment>
<dbReference type="GO" id="GO:0003677">
    <property type="term" value="F:DNA binding"/>
    <property type="evidence" value="ECO:0007669"/>
    <property type="project" value="UniProtKB-KW"/>
</dbReference>
<organism evidence="18 19">
    <name type="scientific">Mycetocola lacteus</name>
    <dbReference type="NCBI Taxonomy" id="76637"/>
    <lineage>
        <taxon>Bacteria</taxon>
        <taxon>Bacillati</taxon>
        <taxon>Actinomycetota</taxon>
        <taxon>Actinomycetes</taxon>
        <taxon>Micrococcales</taxon>
        <taxon>Microbacteriaceae</taxon>
        <taxon>Mycetocola</taxon>
    </lineage>
</organism>
<comment type="catalytic activity">
    <reaction evidence="11">
        <text>Couples ATP hydrolysis with the unwinding of duplex DNA by translocating in the 3'-5' direction.</text>
        <dbReference type="EC" id="5.6.2.4"/>
    </reaction>
</comment>
<name>A0A3L7AZB5_9MICO</name>
<reference evidence="18 19" key="1">
    <citation type="submission" date="2018-10" db="EMBL/GenBank/DDBJ databases">
        <authorList>
            <person name="Li J."/>
        </authorList>
    </citation>
    <scope>NUCLEOTIDE SEQUENCE [LARGE SCALE GENOMIC DNA]</scope>
    <source>
        <strain evidence="18 19">JCM 11654</strain>
    </source>
</reference>
<dbReference type="GO" id="GO:0004527">
    <property type="term" value="F:exonuclease activity"/>
    <property type="evidence" value="ECO:0007669"/>
    <property type="project" value="UniProtKB-KW"/>
</dbReference>
<keyword evidence="8" id="KW-0238">DNA-binding</keyword>
<dbReference type="Gene3D" id="3.90.320.10">
    <property type="match status" value="1"/>
</dbReference>
<dbReference type="PANTHER" id="PTHR11070:SF55">
    <property type="entry name" value="DNA 3'-5' HELICASE"/>
    <property type="match status" value="1"/>
</dbReference>
<evidence type="ECO:0000256" key="10">
    <source>
        <dbReference type="ARBA" id="ARBA00023235"/>
    </source>
</evidence>
<dbReference type="EC" id="5.6.2.4" evidence="12"/>
<feature type="domain" description="UvrD-like helicase C-terminal" evidence="16">
    <location>
        <begin position="369"/>
        <end position="689"/>
    </location>
</feature>
<dbReference type="Gene3D" id="1.10.486.10">
    <property type="entry name" value="PCRA, domain 4"/>
    <property type="match status" value="1"/>
</dbReference>
<dbReference type="Pfam" id="PF13361">
    <property type="entry name" value="UvrD_C"/>
    <property type="match status" value="2"/>
</dbReference>
<evidence type="ECO:0000256" key="6">
    <source>
        <dbReference type="ARBA" id="ARBA00022839"/>
    </source>
</evidence>
<sequence>MTQSNQTPALSALDIAALLGLPAPTAEQIAVIEAPLEPALVVAGAGSGKTETMSNRIVWLLANGHVRVSEILGLTFTRKAAGELAERVHQRITQLRQALADRGGQGVEIDVLEAPTIATYNAFASGLFREYAALIGREADATVIGEASAWALARRVLIESKDPRLVESARPLSALVQGVLRVSRGISDNDAREHTEKIVALAEEFQTLTELPINDETTGKRKRSPNKDLMAAAADLAELPMLIELAEEYAARKRTRGFIEFSDQVALALEIVRTLERVSVEYRARYRVVILDEYQDTSVVQTELLSRLFGGHGVMAVGDPNQSIYGWRGASAANLARFSCDFSVARTPGYRPADTAARFTLSTSWRNPGLVLDAANALVAALPVAEGVPVKTLAPATFAGPGGVRIAFEQTVEDEAEAVAEWFAAELDRPRGDKERGEKARSAALLCRSLKKVDPFLRALEARGVPYHVLGLAGLLDQPVIVDLVCALRVLHDPSAGSELIRLLAGGRFRIGPRDLRALGNLARWLGERDHRLARVPKEVRDKRFGSADAEDNPSLVDALDFLENAPADHKALADFTPIALERMREAATLLTGLRRRVGLGLHEYVGLVARELGLDLEAAANEHQVLAGPSLEAFAEQITAFLQVDETGTIGAFLEWLEQAEQHENLSPRGEEPEPGTVQVLTIHGAKGLEWDSVAVPRMVSGELPGTPRSRRGWTAFGELPYAFRGDAAELPELAWRGLESQPAFELAYASFGDQIDTQHAHEQRRLAYVAVTRAKDTLLLSGSFWTNAVKPREPGVYLYEVAQAVPVAWDGDARYEDPSLPSSPLEEENPRTDQIRSLVWPRDPLGERRRAVTAAAAAIRSADPRPIDPEHPSEDASNVDLLLAERHHILTGGPARVDLPARIPASRFKDFVVDPIQVAARIARPVPERPYRQTRLGTLFHDWVENRAGLMGSQETIDAQMWEIDDEELGGTLAPVAEAERERLEELQATFLRSEWADLAPIAVEIEINYRLAGKLIICKLDAVYEREGRIQIVDWKTGKAPRSDEELRERQYQLALYREGYARWTGTDPRLIDAVFYYVADDRVLRPEKLSDAHELVQAWERAVATHSM</sequence>
<feature type="binding site" evidence="14">
    <location>
        <begin position="43"/>
        <end position="50"/>
    </location>
    <ligand>
        <name>ATP</name>
        <dbReference type="ChEBI" id="CHEBI:30616"/>
    </ligand>
</feature>
<keyword evidence="5 14" id="KW-0347">Helicase</keyword>
<dbReference type="GO" id="GO:0005829">
    <property type="term" value="C:cytosol"/>
    <property type="evidence" value="ECO:0007669"/>
    <property type="project" value="TreeGrafter"/>
</dbReference>
<evidence type="ECO:0000256" key="9">
    <source>
        <dbReference type="ARBA" id="ARBA00023204"/>
    </source>
</evidence>
<dbReference type="GO" id="GO:0033202">
    <property type="term" value="C:DNA helicase complex"/>
    <property type="evidence" value="ECO:0007669"/>
    <property type="project" value="TreeGrafter"/>
</dbReference>
<keyword evidence="9" id="KW-0234">DNA repair</keyword>
<dbReference type="CDD" id="cd17932">
    <property type="entry name" value="DEXQc_UvrD"/>
    <property type="match status" value="1"/>
</dbReference>
<keyword evidence="4 14" id="KW-0378">Hydrolase</keyword>
<keyword evidence="3" id="KW-0227">DNA damage</keyword>
<dbReference type="InterPro" id="IPR011604">
    <property type="entry name" value="PDDEXK-like_dom_sf"/>
</dbReference>
<evidence type="ECO:0000256" key="1">
    <source>
        <dbReference type="ARBA" id="ARBA00022722"/>
    </source>
</evidence>
<keyword evidence="2 14" id="KW-0547">Nucleotide-binding</keyword>
<evidence type="ECO:0000256" key="14">
    <source>
        <dbReference type="PROSITE-ProRule" id="PRU00560"/>
    </source>
</evidence>